<organism evidence="1 2">
    <name type="scientific">Anopheles albimanus</name>
    <name type="common">New world malaria mosquito</name>
    <dbReference type="NCBI Taxonomy" id="7167"/>
    <lineage>
        <taxon>Eukaryota</taxon>
        <taxon>Metazoa</taxon>
        <taxon>Ecdysozoa</taxon>
        <taxon>Arthropoda</taxon>
        <taxon>Hexapoda</taxon>
        <taxon>Insecta</taxon>
        <taxon>Pterygota</taxon>
        <taxon>Neoptera</taxon>
        <taxon>Endopterygota</taxon>
        <taxon>Diptera</taxon>
        <taxon>Nematocera</taxon>
        <taxon>Culicoidea</taxon>
        <taxon>Culicidae</taxon>
        <taxon>Anophelinae</taxon>
        <taxon>Anopheles</taxon>
    </lineage>
</organism>
<reference evidence="1" key="2">
    <citation type="submission" date="2022-08" db="UniProtKB">
        <authorList>
            <consortium name="EnsemblMetazoa"/>
        </authorList>
    </citation>
    <scope>IDENTIFICATION</scope>
    <source>
        <strain evidence="1">STECLA/ALBI9_A</strain>
    </source>
</reference>
<dbReference type="VEuPathDB" id="VectorBase:AALB000331"/>
<sequence length="60" mass="6239">MAAPTVSWVTDLVGHARRRSVNLALAFSTRAGAGAGGGLLFLWHVSQSSASIAVSSWRIS</sequence>
<reference evidence="1 2" key="1">
    <citation type="journal article" date="2017" name="G3 (Bethesda)">
        <title>The Physical Genome Mapping of Anopheles albimanus Corrected Scaffold Misassemblies and Identified Interarm Rearrangements in Genus Anopheles.</title>
        <authorList>
            <person name="Artemov G.N."/>
            <person name="Peery A.N."/>
            <person name="Jiang X."/>
            <person name="Tu Z."/>
            <person name="Stegniy V.N."/>
            <person name="Sharakhova M.V."/>
            <person name="Sharakhov I.V."/>
        </authorList>
    </citation>
    <scope>NUCLEOTIDE SEQUENCE [LARGE SCALE GENOMIC DNA]</scope>
    <source>
        <strain evidence="1 2">ALBI9_A</strain>
    </source>
</reference>
<name>A0A182F1K2_ANOAL</name>
<keyword evidence="2" id="KW-1185">Reference proteome</keyword>
<dbReference type="EnsemblMetazoa" id="AALB000331-RA">
    <property type="protein sequence ID" value="AALB000331-PA"/>
    <property type="gene ID" value="AALB000331"/>
</dbReference>
<evidence type="ECO:0000313" key="1">
    <source>
        <dbReference type="EnsemblMetazoa" id="AALB000331-PA"/>
    </source>
</evidence>
<dbReference type="AlphaFoldDB" id="A0A182F1K2"/>
<evidence type="ECO:0000313" key="2">
    <source>
        <dbReference type="Proteomes" id="UP000069272"/>
    </source>
</evidence>
<dbReference type="Proteomes" id="UP000069272">
    <property type="component" value="Chromosome 2L"/>
</dbReference>
<accession>A0A182F1K2</accession>
<protein>
    <submittedName>
        <fullName evidence="1">Uncharacterized protein</fullName>
    </submittedName>
</protein>
<proteinExistence type="predicted"/>